<dbReference type="Proteomes" id="UP000316079">
    <property type="component" value="Unassembled WGS sequence"/>
</dbReference>
<dbReference type="AlphaFoldDB" id="A0A553QI93"/>
<feature type="region of interest" description="Disordered" evidence="1">
    <location>
        <begin position="116"/>
        <end position="135"/>
    </location>
</feature>
<evidence type="ECO:0000313" key="3">
    <source>
        <dbReference type="Proteomes" id="UP000316079"/>
    </source>
</evidence>
<accession>A0A553QI93</accession>
<proteinExistence type="predicted"/>
<feature type="compositionally biased region" description="Polar residues" evidence="1">
    <location>
        <begin position="68"/>
        <end position="80"/>
    </location>
</feature>
<comment type="caution">
    <text evidence="2">The sequence shown here is derived from an EMBL/GenBank/DDBJ whole genome shotgun (WGS) entry which is preliminary data.</text>
</comment>
<feature type="compositionally biased region" description="Basic and acidic residues" evidence="1">
    <location>
        <begin position="287"/>
        <end position="306"/>
    </location>
</feature>
<feature type="region of interest" description="Disordered" evidence="1">
    <location>
        <begin position="283"/>
        <end position="308"/>
    </location>
</feature>
<protein>
    <submittedName>
        <fullName evidence="2">Uncharacterized protein</fullName>
    </submittedName>
</protein>
<dbReference type="OrthoDB" id="2161974at2759"/>
<gene>
    <name evidence="2" type="ORF">DNTS_021529</name>
</gene>
<keyword evidence="3" id="KW-1185">Reference proteome</keyword>
<reference evidence="2 3" key="1">
    <citation type="journal article" date="2019" name="Sci. Data">
        <title>Hybrid genome assembly and annotation of Danionella translucida.</title>
        <authorList>
            <person name="Kadobianskyi M."/>
            <person name="Schulze L."/>
            <person name="Schuelke M."/>
            <person name="Judkewitz B."/>
        </authorList>
    </citation>
    <scope>NUCLEOTIDE SEQUENCE [LARGE SCALE GENOMIC DNA]</scope>
    <source>
        <strain evidence="2 3">Bolton</strain>
    </source>
</reference>
<organism evidence="2 3">
    <name type="scientific">Danionella cerebrum</name>
    <dbReference type="NCBI Taxonomy" id="2873325"/>
    <lineage>
        <taxon>Eukaryota</taxon>
        <taxon>Metazoa</taxon>
        <taxon>Chordata</taxon>
        <taxon>Craniata</taxon>
        <taxon>Vertebrata</taxon>
        <taxon>Euteleostomi</taxon>
        <taxon>Actinopterygii</taxon>
        <taxon>Neopterygii</taxon>
        <taxon>Teleostei</taxon>
        <taxon>Ostariophysi</taxon>
        <taxon>Cypriniformes</taxon>
        <taxon>Danionidae</taxon>
        <taxon>Danioninae</taxon>
        <taxon>Danionella</taxon>
    </lineage>
</organism>
<feature type="region of interest" description="Disordered" evidence="1">
    <location>
        <begin position="1"/>
        <end position="97"/>
    </location>
</feature>
<evidence type="ECO:0000256" key="1">
    <source>
        <dbReference type="SAM" id="MobiDB-lite"/>
    </source>
</evidence>
<dbReference type="EMBL" id="SRMA01025949">
    <property type="protein sequence ID" value="TRY89655.1"/>
    <property type="molecule type" value="Genomic_DNA"/>
</dbReference>
<evidence type="ECO:0000313" key="2">
    <source>
        <dbReference type="EMBL" id="TRY89655.1"/>
    </source>
</evidence>
<feature type="compositionally biased region" description="Polar residues" evidence="1">
    <location>
        <begin position="29"/>
        <end position="45"/>
    </location>
</feature>
<sequence>MSKSASGLPQPRSLSKHDPKTFSVGSLDAASQINPGRLSTSSSRSAPLGSKELLKTSALRNQRRWLATNGSKTDTSSLRYTQDPRRGSLPQDGFRDPNRASRFNWRYSHRHFRSLDNEPEKTPLTTRNGNVDWGPALPMDFQKQRIKGTVGGGGAQKSWDSVSRRDSPKMAAVAPFRFRLQPRDDVEAFLDELSDCSSGSMEVCGEDQGSVRSSTTTSTRDELRQKRSFFLFVQIAEIRLSELVSNLRIMEEIPDVEKQRVVEFRNESSTAFRAVTCGSSSHFLLSQRERERERERPRERKGKGEGLFHPPLLSFGCCTAQRRDGLLKRGSKNE</sequence>
<name>A0A553QI93_9TELE</name>